<dbReference type="NCBIfam" id="TIGR00786">
    <property type="entry name" value="dctM"/>
    <property type="match status" value="1"/>
</dbReference>
<dbReference type="Pfam" id="PF06808">
    <property type="entry name" value="DctM"/>
    <property type="match status" value="1"/>
</dbReference>
<keyword evidence="6 7" id="KW-0472">Membrane</keyword>
<feature type="transmembrane region" description="Helical" evidence="7">
    <location>
        <begin position="101"/>
        <end position="125"/>
    </location>
</feature>
<feature type="transmembrane region" description="Helical" evidence="7">
    <location>
        <begin position="320"/>
        <end position="337"/>
    </location>
</feature>
<dbReference type="RefSeq" id="WP_178347008.1">
    <property type="nucleotide sequence ID" value="NZ_FQUX01000005.1"/>
</dbReference>
<feature type="transmembrane region" description="Helical" evidence="7">
    <location>
        <begin position="60"/>
        <end position="81"/>
    </location>
</feature>
<feature type="transmembrane region" description="Helical" evidence="7">
    <location>
        <begin position="344"/>
        <end position="363"/>
    </location>
</feature>
<protein>
    <submittedName>
        <fullName evidence="9">TRAP transporter, DctM subunit</fullName>
    </submittedName>
</protein>
<dbReference type="InterPro" id="IPR010656">
    <property type="entry name" value="DctM"/>
</dbReference>
<dbReference type="PANTHER" id="PTHR33362">
    <property type="entry name" value="SIALIC ACID TRAP TRANSPORTER PERMEASE PROTEIN SIAT-RELATED"/>
    <property type="match status" value="1"/>
</dbReference>
<name>A0A1M5CT83_9FLAO</name>
<feature type="transmembrane region" description="Helical" evidence="7">
    <location>
        <begin position="279"/>
        <end position="300"/>
    </location>
</feature>
<feature type="transmembrane region" description="Helical" evidence="7">
    <location>
        <begin position="404"/>
        <end position="421"/>
    </location>
</feature>
<organism evidence="9 10">
    <name type="scientific">Arenibacter palladensis</name>
    <dbReference type="NCBI Taxonomy" id="237373"/>
    <lineage>
        <taxon>Bacteria</taxon>
        <taxon>Pseudomonadati</taxon>
        <taxon>Bacteroidota</taxon>
        <taxon>Flavobacteriia</taxon>
        <taxon>Flavobacteriales</taxon>
        <taxon>Flavobacteriaceae</taxon>
        <taxon>Arenibacter</taxon>
    </lineage>
</organism>
<feature type="transmembrane region" description="Helical" evidence="7">
    <location>
        <begin position="250"/>
        <end position="267"/>
    </location>
</feature>
<evidence type="ECO:0000256" key="2">
    <source>
        <dbReference type="ARBA" id="ARBA00022475"/>
    </source>
</evidence>
<feature type="domain" description="TRAP C4-dicarboxylate transport system permease DctM subunit" evidence="8">
    <location>
        <begin position="12"/>
        <end position="424"/>
    </location>
</feature>
<feature type="transmembrane region" description="Helical" evidence="7">
    <location>
        <begin position="146"/>
        <end position="169"/>
    </location>
</feature>
<comment type="subcellular location">
    <subcellularLocation>
        <location evidence="1">Cell inner membrane</location>
        <topology evidence="1">Multi-pass membrane protein</topology>
    </subcellularLocation>
</comment>
<feature type="transmembrane region" description="Helical" evidence="7">
    <location>
        <begin position="175"/>
        <end position="201"/>
    </location>
</feature>
<evidence type="ECO:0000313" key="10">
    <source>
        <dbReference type="Proteomes" id="UP000184406"/>
    </source>
</evidence>
<proteinExistence type="predicted"/>
<dbReference type="EMBL" id="FQUX01000005">
    <property type="protein sequence ID" value="SHF57964.1"/>
    <property type="molecule type" value="Genomic_DNA"/>
</dbReference>
<dbReference type="PANTHER" id="PTHR33362:SF2">
    <property type="entry name" value="TRAP TRANSPORTER LARGE PERMEASE PROTEIN"/>
    <property type="match status" value="1"/>
</dbReference>
<feature type="transmembrane region" description="Helical" evidence="7">
    <location>
        <begin position="222"/>
        <end position="244"/>
    </location>
</feature>
<dbReference type="InterPro" id="IPR004681">
    <property type="entry name" value="TRAP_DctM"/>
</dbReference>
<evidence type="ECO:0000256" key="1">
    <source>
        <dbReference type="ARBA" id="ARBA00004429"/>
    </source>
</evidence>
<gene>
    <name evidence="9" type="ORF">SAMN03080594_105187</name>
</gene>
<dbReference type="PIRSF" id="PIRSF006066">
    <property type="entry name" value="HI0050"/>
    <property type="match status" value="1"/>
</dbReference>
<keyword evidence="2" id="KW-1003">Cell membrane</keyword>
<reference evidence="10" key="1">
    <citation type="submission" date="2016-11" db="EMBL/GenBank/DDBJ databases">
        <authorList>
            <person name="Varghese N."/>
            <person name="Submissions S."/>
        </authorList>
    </citation>
    <scope>NUCLEOTIDE SEQUENCE [LARGE SCALE GENOMIC DNA]</scope>
    <source>
        <strain evidence="10">DSM 17539</strain>
    </source>
</reference>
<evidence type="ECO:0000256" key="6">
    <source>
        <dbReference type="ARBA" id="ARBA00023136"/>
    </source>
</evidence>
<sequence length="436" mass="46260">MSIETISILVLFISFMGLLAYGVPVAYAIGISTTITLLINIAYMPATTTVSQRMTTGIDNFALLAIPFFILAGEIMNRGGIANRLIDFAKSLIGSLPGGLAYVNIISAMLFGAISGSAIAAASAIGSTLTEKMAKDGYPREFSAAVNISSSTTGLLIPPSNVLIIFALASGGTASVAALFIAGYIPGILVGLAIMLMVYFYARKKGLPKEERVSFKKLFHDFKNAILSLTLLVIVVGGIVAGIFTATEAAAIAVVYAVLLGFVNKELKFSDFRPILLRSAKTTAIVMFLISTSMAMSWLFSFESIPQSLTGFLLESVKNPLLVLLFINITLLVVGTFMDMTPAVLIFTPIFLPVVMALGMHPVQFGMVIVLNLCIGVCTPPVGTLLFVGSGVAKVPVTKVIKPLLPLLAAMTTVLLILTYIPELSLWLPRAFGLID</sequence>
<dbReference type="Proteomes" id="UP000184406">
    <property type="component" value="Unassembled WGS sequence"/>
</dbReference>
<evidence type="ECO:0000256" key="3">
    <source>
        <dbReference type="ARBA" id="ARBA00022519"/>
    </source>
</evidence>
<evidence type="ECO:0000256" key="5">
    <source>
        <dbReference type="ARBA" id="ARBA00022989"/>
    </source>
</evidence>
<evidence type="ECO:0000313" key="9">
    <source>
        <dbReference type="EMBL" id="SHF57964.1"/>
    </source>
</evidence>
<feature type="transmembrane region" description="Helical" evidence="7">
    <location>
        <begin position="369"/>
        <end position="392"/>
    </location>
</feature>
<dbReference type="GO" id="GO:0022857">
    <property type="term" value="F:transmembrane transporter activity"/>
    <property type="evidence" value="ECO:0007669"/>
    <property type="project" value="TreeGrafter"/>
</dbReference>
<dbReference type="AlphaFoldDB" id="A0A1M5CT83"/>
<accession>A0A1M5CT83</accession>
<feature type="transmembrane region" description="Helical" evidence="7">
    <location>
        <begin position="6"/>
        <end position="39"/>
    </location>
</feature>
<keyword evidence="10" id="KW-1185">Reference proteome</keyword>
<evidence type="ECO:0000256" key="4">
    <source>
        <dbReference type="ARBA" id="ARBA00022692"/>
    </source>
</evidence>
<dbReference type="GO" id="GO:0005886">
    <property type="term" value="C:plasma membrane"/>
    <property type="evidence" value="ECO:0007669"/>
    <property type="project" value="UniProtKB-SubCell"/>
</dbReference>
<keyword evidence="5 7" id="KW-1133">Transmembrane helix</keyword>
<keyword evidence="4 7" id="KW-0812">Transmembrane</keyword>
<evidence type="ECO:0000256" key="7">
    <source>
        <dbReference type="SAM" id="Phobius"/>
    </source>
</evidence>
<keyword evidence="3" id="KW-0997">Cell inner membrane</keyword>
<evidence type="ECO:0000259" key="8">
    <source>
        <dbReference type="Pfam" id="PF06808"/>
    </source>
</evidence>